<dbReference type="Gene3D" id="3.30.559.30">
    <property type="entry name" value="Nonribosomal peptide synthetase, condensation domain"/>
    <property type="match status" value="1"/>
</dbReference>
<accession>S8FT40</accession>
<dbReference type="STRING" id="743788.S8FT40"/>
<keyword evidence="2" id="KW-1185">Reference proteome</keyword>
<reference evidence="1 2" key="1">
    <citation type="journal article" date="2012" name="Science">
        <title>The Paleozoic origin of enzymatic lignin decomposition reconstructed from 31 fungal genomes.</title>
        <authorList>
            <person name="Floudas D."/>
            <person name="Binder M."/>
            <person name="Riley R."/>
            <person name="Barry K."/>
            <person name="Blanchette R.A."/>
            <person name="Henrissat B."/>
            <person name="Martinez A.T."/>
            <person name="Otillar R."/>
            <person name="Spatafora J.W."/>
            <person name="Yadav J.S."/>
            <person name="Aerts A."/>
            <person name="Benoit I."/>
            <person name="Boyd A."/>
            <person name="Carlson A."/>
            <person name="Copeland A."/>
            <person name="Coutinho P.M."/>
            <person name="de Vries R.P."/>
            <person name="Ferreira P."/>
            <person name="Findley K."/>
            <person name="Foster B."/>
            <person name="Gaskell J."/>
            <person name="Glotzer D."/>
            <person name="Gorecki P."/>
            <person name="Heitman J."/>
            <person name="Hesse C."/>
            <person name="Hori C."/>
            <person name="Igarashi K."/>
            <person name="Jurgens J.A."/>
            <person name="Kallen N."/>
            <person name="Kersten P."/>
            <person name="Kohler A."/>
            <person name="Kuees U."/>
            <person name="Kumar T.K.A."/>
            <person name="Kuo A."/>
            <person name="LaButti K."/>
            <person name="Larrondo L.F."/>
            <person name="Lindquist E."/>
            <person name="Ling A."/>
            <person name="Lombard V."/>
            <person name="Lucas S."/>
            <person name="Lundell T."/>
            <person name="Martin R."/>
            <person name="McLaughlin D.J."/>
            <person name="Morgenstern I."/>
            <person name="Morin E."/>
            <person name="Murat C."/>
            <person name="Nagy L.G."/>
            <person name="Nolan M."/>
            <person name="Ohm R.A."/>
            <person name="Patyshakuliyeva A."/>
            <person name="Rokas A."/>
            <person name="Ruiz-Duenas F.J."/>
            <person name="Sabat G."/>
            <person name="Salamov A."/>
            <person name="Samejima M."/>
            <person name="Schmutz J."/>
            <person name="Slot J.C."/>
            <person name="St John F."/>
            <person name="Stenlid J."/>
            <person name="Sun H."/>
            <person name="Sun S."/>
            <person name="Syed K."/>
            <person name="Tsang A."/>
            <person name="Wiebenga A."/>
            <person name="Young D."/>
            <person name="Pisabarro A."/>
            <person name="Eastwood D.C."/>
            <person name="Martin F."/>
            <person name="Cullen D."/>
            <person name="Grigoriev I.V."/>
            <person name="Hibbett D.S."/>
        </authorList>
    </citation>
    <scope>NUCLEOTIDE SEQUENCE</scope>
    <source>
        <strain evidence="2">FP-58527</strain>
    </source>
</reference>
<organism evidence="1 2">
    <name type="scientific">Fomitopsis schrenkii</name>
    <name type="common">Brown rot fungus</name>
    <dbReference type="NCBI Taxonomy" id="2126942"/>
    <lineage>
        <taxon>Eukaryota</taxon>
        <taxon>Fungi</taxon>
        <taxon>Dikarya</taxon>
        <taxon>Basidiomycota</taxon>
        <taxon>Agaricomycotina</taxon>
        <taxon>Agaricomycetes</taxon>
        <taxon>Polyporales</taxon>
        <taxon>Fomitopsis</taxon>
    </lineage>
</organism>
<dbReference type="InParanoid" id="S8FT40"/>
<gene>
    <name evidence="1" type="ORF">FOMPIDRAFT_1113991</name>
</gene>
<proteinExistence type="predicted"/>
<dbReference type="InterPro" id="IPR023213">
    <property type="entry name" value="CAT-like_dom_sf"/>
</dbReference>
<evidence type="ECO:0000313" key="2">
    <source>
        <dbReference type="Proteomes" id="UP000015241"/>
    </source>
</evidence>
<dbReference type="Gene3D" id="3.30.559.10">
    <property type="entry name" value="Chloramphenicol acetyltransferase-like domain"/>
    <property type="match status" value="1"/>
</dbReference>
<name>S8FT40_FOMSC</name>
<protein>
    <recommendedName>
        <fullName evidence="3">Condensation domain-containing protein</fullName>
    </recommendedName>
</protein>
<evidence type="ECO:0008006" key="3">
    <source>
        <dbReference type="Google" id="ProtNLM"/>
    </source>
</evidence>
<dbReference type="HOGENOM" id="CLU_516814_0_0_1"/>
<evidence type="ECO:0000313" key="1">
    <source>
        <dbReference type="EMBL" id="EPT04401.1"/>
    </source>
</evidence>
<dbReference type="EMBL" id="KE504127">
    <property type="protein sequence ID" value="EPT04401.1"/>
    <property type="molecule type" value="Genomic_DNA"/>
</dbReference>
<dbReference type="AlphaFoldDB" id="S8FT40"/>
<dbReference type="Proteomes" id="UP000015241">
    <property type="component" value="Unassembled WGS sequence"/>
</dbReference>
<dbReference type="OrthoDB" id="2768710at2759"/>
<dbReference type="PANTHER" id="PTHR42034">
    <property type="entry name" value="CHROMOSOME 7, WHOLE GENOME SHOTGUN SEQUENCE-RELATED"/>
    <property type="match status" value="1"/>
</dbReference>
<dbReference type="PANTHER" id="PTHR42034:SF1">
    <property type="entry name" value="CONDENSATION DOMAIN-CONTAINING PROTEIN"/>
    <property type="match status" value="1"/>
</dbReference>
<sequence>MSEPRLTRSRPLSAGEVSYALGRRAGGTADPSTIVSLTCSPGYTVTDDQVILACAALRLRHPLFASHVTFIGTPHFVVNSPVTQVHALRTAEAQIEFHTFTDQDDAVVKLRDEWLAVSLDKALDIRERTCAVWWGRDADTHSGKYVLGLLTTHFVTDQRRSFNLVRQFVELLASPGKAQSELDAHFSGAVMPAPIPASIEDLVPKLDEDEEAGSKAKLAFDELYMRFADKPMSGIVPDGSLSTSIFVPRFLRKIWTADETKRILQACKTRGVTITHLAHIANALSALKDKDQCAVVNGNGDSERIYLDFSQPIDLATRFPEQFHGLHGQASDEMETVVRIGMFPIVLDVPRSAVADAAHGSSTHIWALVERFKERNNAFIKSPYFWHFMKMYNPLFIEAHQARVAGRPAHPFISSLGDLKSLLPAQYTVQETEREGAPTNNHSAVEEGAGIRITDMLVVGRLDNFSLSCHLFTFDGRLHLQLRYNAERATPALMEPWFDRLVDIVTQVTHASDA</sequence>